<dbReference type="SUPFAM" id="SSF53067">
    <property type="entry name" value="Actin-like ATPase domain"/>
    <property type="match status" value="1"/>
</dbReference>
<evidence type="ECO:0000256" key="6">
    <source>
        <dbReference type="ARBA" id="ARBA00023315"/>
    </source>
</evidence>
<dbReference type="GO" id="GO:0061711">
    <property type="term" value="F:tRNA N(6)-L-threonylcarbamoyladenine synthase activity"/>
    <property type="evidence" value="ECO:0007669"/>
    <property type="project" value="UniProtKB-EC"/>
</dbReference>
<feature type="binding site" evidence="8">
    <location>
        <position position="279"/>
    </location>
    <ligand>
        <name>substrate</name>
    </ligand>
</feature>
<reference evidence="10 11" key="1">
    <citation type="submission" date="2016-10" db="EMBL/GenBank/DDBJ databases">
        <authorList>
            <person name="de Groot N.N."/>
        </authorList>
    </citation>
    <scope>NUCLEOTIDE SEQUENCE [LARGE SCALE GENOMIC DNA]</scope>
    <source>
        <strain evidence="10 11">DSM 9990</strain>
    </source>
</reference>
<keyword evidence="5 8" id="KW-0408">Iron</keyword>
<organism evidence="10 11">
    <name type="scientific">Thermodesulforhabdus norvegica</name>
    <dbReference type="NCBI Taxonomy" id="39841"/>
    <lineage>
        <taxon>Bacteria</taxon>
        <taxon>Pseudomonadati</taxon>
        <taxon>Thermodesulfobacteriota</taxon>
        <taxon>Syntrophobacteria</taxon>
        <taxon>Syntrophobacterales</taxon>
        <taxon>Thermodesulforhabdaceae</taxon>
        <taxon>Thermodesulforhabdus</taxon>
    </lineage>
</organism>
<dbReference type="OrthoDB" id="9806197at2"/>
<comment type="cofactor">
    <cofactor evidence="8">
        <name>Fe(2+)</name>
        <dbReference type="ChEBI" id="CHEBI:29033"/>
    </cofactor>
    <text evidence="8">Binds 1 Fe(2+) ion per subunit.</text>
</comment>
<accession>A0A1I4SRT5</accession>
<feature type="binding site" evidence="8">
    <location>
        <position position="181"/>
    </location>
    <ligand>
        <name>substrate</name>
    </ligand>
</feature>
<evidence type="ECO:0000313" key="10">
    <source>
        <dbReference type="EMBL" id="SFM67248.1"/>
    </source>
</evidence>
<dbReference type="InterPro" id="IPR000905">
    <property type="entry name" value="Gcp-like_dom"/>
</dbReference>
<comment type="subcellular location">
    <subcellularLocation>
        <location evidence="8">Cytoplasm</location>
    </subcellularLocation>
</comment>
<proteinExistence type="inferred from homology"/>
<dbReference type="PANTHER" id="PTHR11735">
    <property type="entry name" value="TRNA N6-ADENOSINE THREONYLCARBAMOYLTRANSFERASE"/>
    <property type="match status" value="1"/>
</dbReference>
<dbReference type="AlphaFoldDB" id="A0A1I4SRT5"/>
<evidence type="ECO:0000256" key="5">
    <source>
        <dbReference type="ARBA" id="ARBA00023004"/>
    </source>
</evidence>
<dbReference type="FunFam" id="3.30.420.40:FF:000040">
    <property type="entry name" value="tRNA N6-adenosine threonylcarbamoyltransferase"/>
    <property type="match status" value="1"/>
</dbReference>
<dbReference type="InterPro" id="IPR022450">
    <property type="entry name" value="TsaD"/>
</dbReference>
<dbReference type="Proteomes" id="UP000199611">
    <property type="component" value="Unassembled WGS sequence"/>
</dbReference>
<dbReference type="GO" id="GO:0005737">
    <property type="term" value="C:cytoplasm"/>
    <property type="evidence" value="ECO:0007669"/>
    <property type="project" value="UniProtKB-SubCell"/>
</dbReference>
<protein>
    <recommendedName>
        <fullName evidence="8">tRNA N6-adenosine threonylcarbamoyltransferase</fullName>
        <ecNumber evidence="8">2.3.1.234</ecNumber>
    </recommendedName>
    <alternativeName>
        <fullName evidence="8">N6-L-threonylcarbamoyladenine synthase</fullName>
        <shortName evidence="8">t(6)A synthase</shortName>
    </alternativeName>
    <alternativeName>
        <fullName evidence="8">t(6)A37 threonylcarbamoyladenosine biosynthesis protein TsaD</fullName>
    </alternativeName>
    <alternativeName>
        <fullName evidence="8">tRNA threonylcarbamoyladenosine biosynthesis protein TsaD</fullName>
    </alternativeName>
</protein>
<dbReference type="Pfam" id="PF00814">
    <property type="entry name" value="TsaD"/>
    <property type="match status" value="1"/>
</dbReference>
<keyword evidence="2 8" id="KW-0808">Transferase</keyword>
<comment type="similarity">
    <text evidence="8">Belongs to the KAE1 / TsaD family.</text>
</comment>
<evidence type="ECO:0000256" key="1">
    <source>
        <dbReference type="ARBA" id="ARBA00022490"/>
    </source>
</evidence>
<dbReference type="Gene3D" id="3.30.420.40">
    <property type="match status" value="2"/>
</dbReference>
<evidence type="ECO:0000259" key="9">
    <source>
        <dbReference type="Pfam" id="PF00814"/>
    </source>
</evidence>
<dbReference type="InterPro" id="IPR017861">
    <property type="entry name" value="KAE1/TsaD"/>
</dbReference>
<keyword evidence="1 8" id="KW-0963">Cytoplasm</keyword>
<dbReference type="EMBL" id="FOUU01000002">
    <property type="protein sequence ID" value="SFM67248.1"/>
    <property type="molecule type" value="Genomic_DNA"/>
</dbReference>
<comment type="function">
    <text evidence="8">Required for the formation of a threonylcarbamoyl group on adenosine at position 37 (t(6)A37) in tRNAs that read codons beginning with adenine. Is involved in the transfer of the threonylcarbamoyl moiety of threonylcarbamoyl-AMP (TC-AMP) to the N6 group of A37, together with TsaE and TsaB. TsaD likely plays a direct catalytic role in this reaction.</text>
</comment>
<dbReference type="InterPro" id="IPR043129">
    <property type="entry name" value="ATPase_NBD"/>
</dbReference>
<feature type="binding site" evidence="8">
    <location>
        <position position="111"/>
    </location>
    <ligand>
        <name>Fe cation</name>
        <dbReference type="ChEBI" id="CHEBI:24875"/>
    </ligand>
</feature>
<comment type="catalytic activity">
    <reaction evidence="7 8">
        <text>L-threonylcarbamoyladenylate + adenosine(37) in tRNA = N(6)-L-threonylcarbamoyladenosine(37) in tRNA + AMP + H(+)</text>
        <dbReference type="Rhea" id="RHEA:37059"/>
        <dbReference type="Rhea" id="RHEA-COMP:10162"/>
        <dbReference type="Rhea" id="RHEA-COMP:10163"/>
        <dbReference type="ChEBI" id="CHEBI:15378"/>
        <dbReference type="ChEBI" id="CHEBI:73682"/>
        <dbReference type="ChEBI" id="CHEBI:74411"/>
        <dbReference type="ChEBI" id="CHEBI:74418"/>
        <dbReference type="ChEBI" id="CHEBI:456215"/>
        <dbReference type="EC" id="2.3.1.234"/>
    </reaction>
</comment>
<dbReference type="NCBIfam" id="TIGR00329">
    <property type="entry name" value="gcp_kae1"/>
    <property type="match status" value="1"/>
</dbReference>
<feature type="binding site" evidence="8">
    <location>
        <position position="115"/>
    </location>
    <ligand>
        <name>Fe cation</name>
        <dbReference type="ChEBI" id="CHEBI:24875"/>
    </ligand>
</feature>
<name>A0A1I4SRT5_9BACT</name>
<evidence type="ECO:0000313" key="11">
    <source>
        <dbReference type="Proteomes" id="UP000199611"/>
    </source>
</evidence>
<dbReference type="GO" id="GO:0002949">
    <property type="term" value="P:tRNA threonylcarbamoyladenosine modification"/>
    <property type="evidence" value="ECO:0007669"/>
    <property type="project" value="UniProtKB-UniRule"/>
</dbReference>
<dbReference type="NCBIfam" id="TIGR03723">
    <property type="entry name" value="T6A_TsaD_YgjD"/>
    <property type="match status" value="1"/>
</dbReference>
<dbReference type="PANTHER" id="PTHR11735:SF6">
    <property type="entry name" value="TRNA N6-ADENOSINE THREONYLCARBAMOYLTRANSFERASE, MITOCHONDRIAL"/>
    <property type="match status" value="1"/>
</dbReference>
<evidence type="ECO:0000256" key="7">
    <source>
        <dbReference type="ARBA" id="ARBA00048117"/>
    </source>
</evidence>
<feature type="binding site" evidence="8">
    <location>
        <position position="185"/>
    </location>
    <ligand>
        <name>substrate</name>
    </ligand>
</feature>
<evidence type="ECO:0000256" key="2">
    <source>
        <dbReference type="ARBA" id="ARBA00022679"/>
    </source>
</evidence>
<dbReference type="RefSeq" id="WP_093394124.1">
    <property type="nucleotide sequence ID" value="NZ_FOUU01000002.1"/>
</dbReference>
<dbReference type="STRING" id="39841.SAMN05660836_01133"/>
<dbReference type="PRINTS" id="PR00789">
    <property type="entry name" value="OSIALOPTASE"/>
</dbReference>
<sequence>MIILGIESSCDETAAALVEEGRRILSGAVASQIAVHGPFGGVVPELASRKHVEAILVVIEKALKEAGVTVDEVDAIAVTQGPGLVGSLLVGISAAKALSYSLGKPLIGVNHLEAHIHAAFIEDEPIEEPAVCLVVSGGHTALYYMESSDSRPHYLGGTLDDAAGEAFDKVAKLLGLGYPGGVVIDRLSVSGNPEAFDFPRAYLGRDSFDFSFSGLKTAVANFVRKFGNPALEGEVPYRVEDLVASFQEAVVDVLVDKTTAAAVHHGVKHVIVVGGVAANRRLRERFAEASIEKGWTLHIPPVSLCTDNAVMVAAAGYAVWKRQGFVKDPLSLDAVSRWL</sequence>
<keyword evidence="6 8" id="KW-0012">Acyltransferase</keyword>
<evidence type="ECO:0000256" key="4">
    <source>
        <dbReference type="ARBA" id="ARBA00022723"/>
    </source>
</evidence>
<feature type="domain" description="Gcp-like" evidence="9">
    <location>
        <begin position="24"/>
        <end position="313"/>
    </location>
</feature>
<dbReference type="HAMAP" id="MF_01445">
    <property type="entry name" value="TsaD"/>
    <property type="match status" value="1"/>
</dbReference>
<dbReference type="GO" id="GO:0005506">
    <property type="term" value="F:iron ion binding"/>
    <property type="evidence" value="ECO:0007669"/>
    <property type="project" value="UniProtKB-UniRule"/>
</dbReference>
<evidence type="ECO:0000256" key="8">
    <source>
        <dbReference type="HAMAP-Rule" id="MF_01445"/>
    </source>
</evidence>
<feature type="binding site" evidence="8">
    <location>
        <position position="307"/>
    </location>
    <ligand>
        <name>Fe cation</name>
        <dbReference type="ChEBI" id="CHEBI:24875"/>
    </ligand>
</feature>
<keyword evidence="4 8" id="KW-0479">Metal-binding</keyword>
<dbReference type="PROSITE" id="PS01016">
    <property type="entry name" value="GLYCOPROTEASE"/>
    <property type="match status" value="1"/>
</dbReference>
<feature type="binding site" evidence="8">
    <location>
        <begin position="134"/>
        <end position="138"/>
    </location>
    <ligand>
        <name>substrate</name>
    </ligand>
</feature>
<dbReference type="CDD" id="cd24133">
    <property type="entry name" value="ASKHA_NBD_TsaD_bac"/>
    <property type="match status" value="1"/>
</dbReference>
<evidence type="ECO:0000256" key="3">
    <source>
        <dbReference type="ARBA" id="ARBA00022694"/>
    </source>
</evidence>
<keyword evidence="11" id="KW-1185">Reference proteome</keyword>
<feature type="binding site" evidence="8">
    <location>
        <position position="168"/>
    </location>
    <ligand>
        <name>substrate</name>
    </ligand>
</feature>
<dbReference type="InterPro" id="IPR017860">
    <property type="entry name" value="Peptidase_M22_CS"/>
</dbReference>
<keyword evidence="3 8" id="KW-0819">tRNA processing</keyword>
<gene>
    <name evidence="8" type="primary">tsaD</name>
    <name evidence="10" type="ORF">SAMN05660836_01133</name>
</gene>
<dbReference type="EC" id="2.3.1.234" evidence="8"/>